<name>A0A219B2B8_9SPHN</name>
<keyword evidence="5" id="KW-1185">Reference proteome</keyword>
<dbReference type="InterPro" id="IPR013658">
    <property type="entry name" value="SGL"/>
</dbReference>
<evidence type="ECO:0000256" key="1">
    <source>
        <dbReference type="PIRSR" id="PIRSR605511-1"/>
    </source>
</evidence>
<dbReference type="Gene3D" id="2.120.10.30">
    <property type="entry name" value="TolB, C-terminal domain"/>
    <property type="match status" value="1"/>
</dbReference>
<dbReference type="EMBL" id="NFZT01000001">
    <property type="protein sequence ID" value="OWV32480.1"/>
    <property type="molecule type" value="Genomic_DNA"/>
</dbReference>
<protein>
    <submittedName>
        <fullName evidence="4">Gluconolaconase</fullName>
    </submittedName>
</protein>
<dbReference type="InterPro" id="IPR005511">
    <property type="entry name" value="SMP-30"/>
</dbReference>
<dbReference type="PRINTS" id="PR01790">
    <property type="entry name" value="SMP30FAMILY"/>
</dbReference>
<comment type="caution">
    <text evidence="4">The sequence shown here is derived from an EMBL/GenBank/DDBJ whole genome shotgun (WGS) entry which is preliminary data.</text>
</comment>
<dbReference type="InterPro" id="IPR011042">
    <property type="entry name" value="6-blade_b-propeller_TolB-like"/>
</dbReference>
<dbReference type="PANTHER" id="PTHR47572:SF5">
    <property type="entry name" value="BLR2277 PROTEIN"/>
    <property type="match status" value="1"/>
</dbReference>
<comment type="cofactor">
    <cofactor evidence="2">
        <name>Zn(2+)</name>
        <dbReference type="ChEBI" id="CHEBI:29105"/>
    </cofactor>
    <text evidence="2">Binds 1 divalent metal cation per subunit.</text>
</comment>
<dbReference type="GO" id="GO:0046872">
    <property type="term" value="F:metal ion binding"/>
    <property type="evidence" value="ECO:0007669"/>
    <property type="project" value="UniProtKB-KW"/>
</dbReference>
<feature type="binding site" evidence="2">
    <location>
        <position position="225"/>
    </location>
    <ligand>
        <name>a divalent metal cation</name>
        <dbReference type="ChEBI" id="CHEBI:60240"/>
    </ligand>
</feature>
<evidence type="ECO:0000256" key="2">
    <source>
        <dbReference type="PIRSR" id="PIRSR605511-2"/>
    </source>
</evidence>
<proteinExistence type="predicted"/>
<feature type="binding site" evidence="2">
    <location>
        <position position="121"/>
    </location>
    <ligand>
        <name>substrate</name>
    </ligand>
</feature>
<feature type="domain" description="SMP-30/Gluconolactonase/LRE-like region" evidence="3">
    <location>
        <begin position="12"/>
        <end position="282"/>
    </location>
</feature>
<keyword evidence="2" id="KW-0479">Metal-binding</keyword>
<feature type="active site" description="Proton donor/acceptor" evidence="1">
    <location>
        <position position="225"/>
    </location>
</feature>
<dbReference type="RefSeq" id="WP_088711274.1">
    <property type="nucleotide sequence ID" value="NZ_NFZT01000001.1"/>
</dbReference>
<dbReference type="AlphaFoldDB" id="A0A219B2B8"/>
<feature type="binding site" evidence="2">
    <location>
        <position position="170"/>
    </location>
    <ligand>
        <name>a divalent metal cation</name>
        <dbReference type="ChEBI" id="CHEBI:60240"/>
    </ligand>
</feature>
<dbReference type="OrthoDB" id="30052at2"/>
<reference evidence="5" key="1">
    <citation type="submission" date="2017-05" db="EMBL/GenBank/DDBJ databases">
        <authorList>
            <person name="Lin X."/>
        </authorList>
    </citation>
    <scope>NUCLEOTIDE SEQUENCE [LARGE SCALE GENOMIC DNA]</scope>
    <source>
        <strain evidence="5">JLT2012</strain>
    </source>
</reference>
<dbReference type="PANTHER" id="PTHR47572">
    <property type="entry name" value="LIPOPROTEIN-RELATED"/>
    <property type="match status" value="1"/>
</dbReference>
<evidence type="ECO:0000313" key="5">
    <source>
        <dbReference type="Proteomes" id="UP000198462"/>
    </source>
</evidence>
<gene>
    <name evidence="4" type="ORF">B5C34_02760</name>
</gene>
<dbReference type="Pfam" id="PF08450">
    <property type="entry name" value="SGL"/>
    <property type="match status" value="1"/>
</dbReference>
<keyword evidence="2" id="KW-0862">Zinc</keyword>
<accession>A0A219B2B8</accession>
<organism evidence="4 5">
    <name type="scientific">Pacificimonas flava</name>
    <dbReference type="NCBI Taxonomy" id="1234595"/>
    <lineage>
        <taxon>Bacteria</taxon>
        <taxon>Pseudomonadati</taxon>
        <taxon>Pseudomonadota</taxon>
        <taxon>Alphaproteobacteria</taxon>
        <taxon>Sphingomonadales</taxon>
        <taxon>Sphingosinicellaceae</taxon>
        <taxon>Pacificimonas</taxon>
    </lineage>
</organism>
<sequence length="304" mass="32383">MDMELVTEGLEFPEGPIAMADGSIILVEIKRQTLTRVKPDGSQEIIAELGGGPNGAAVGPDGAVYVCNNGGFEWIENEGMLIPHGTPDFYETGKIQRIDLSDGSVTTLYDECDGTKLRGPNDIVFDTDGGFWFTDLGKSDGDVSHVGHLLYAKPDGSKIVRANDSMVTPNGVGLSPDGTKVHVAETQTGRLWSFAIEAPGQIAAPGNLFEPGDVMGPLPGYQMFDSLAVEADGHVCVATLVNGGITAFDPKDGSYEHFAFPDPITTNICFGGEDMQTAFVTCSATGKLYKCRWPRPGLKLNYNA</sequence>
<dbReference type="Proteomes" id="UP000198462">
    <property type="component" value="Unassembled WGS sequence"/>
</dbReference>
<evidence type="ECO:0000313" key="4">
    <source>
        <dbReference type="EMBL" id="OWV32480.1"/>
    </source>
</evidence>
<evidence type="ECO:0000259" key="3">
    <source>
        <dbReference type="Pfam" id="PF08450"/>
    </source>
</evidence>
<dbReference type="InterPro" id="IPR051262">
    <property type="entry name" value="SMP-30/CGR1_Lactonase"/>
</dbReference>
<dbReference type="SUPFAM" id="SSF63829">
    <property type="entry name" value="Calcium-dependent phosphotriesterase"/>
    <property type="match status" value="1"/>
</dbReference>